<feature type="region of interest" description="Disordered" evidence="2">
    <location>
        <begin position="1"/>
        <end position="20"/>
    </location>
</feature>
<dbReference type="RefSeq" id="WP_139232508.1">
    <property type="nucleotide sequence ID" value="NZ_FPCK01000001.1"/>
</dbReference>
<evidence type="ECO:0000256" key="2">
    <source>
        <dbReference type="SAM" id="MobiDB-lite"/>
    </source>
</evidence>
<protein>
    <submittedName>
        <fullName evidence="3">Uncharacterized protein</fullName>
    </submittedName>
</protein>
<keyword evidence="4" id="KW-1185">Reference proteome</keyword>
<feature type="compositionally biased region" description="Low complexity" evidence="2">
    <location>
        <begin position="34"/>
        <end position="43"/>
    </location>
</feature>
<feature type="compositionally biased region" description="Polar residues" evidence="2">
    <location>
        <begin position="285"/>
        <end position="301"/>
    </location>
</feature>
<dbReference type="Proteomes" id="UP000199074">
    <property type="component" value="Unassembled WGS sequence"/>
</dbReference>
<feature type="region of interest" description="Disordered" evidence="2">
    <location>
        <begin position="281"/>
        <end position="301"/>
    </location>
</feature>
<name>A0A1I7N9D0_9HYPH</name>
<sequence>MAKPDFTDEMLESLSEEERAGLLNPDLVDEGLEAEAAAAADTPSAEDDTSAPAETELEGAVAADGSVTVENAAADEGKPAAVQQPQSLLPAYDLPEDFEARLEAIKSGEDDLEKRFDDGELSSAEYRKGLRELNDQRSELERMQLKHELSADSRKHDFEIRKSTWFENTVPDWLAKHPQYEAGSAGYDALNAEVMKLQGGNAADPFAASILDQAHAKVQRDMRKALGLPAEENKPSTPQPPTEPKREIPPALGGLPSAAPADLQDTSKFAVISRMTGEAKENAMAQLSDTERNQYLASEYA</sequence>
<dbReference type="STRING" id="429728.SAMN05216456_1298"/>
<feature type="region of interest" description="Disordered" evidence="2">
    <location>
        <begin position="33"/>
        <end position="54"/>
    </location>
</feature>
<accession>A0A1I7N9D0</accession>
<feature type="coiled-coil region" evidence="1">
    <location>
        <begin position="123"/>
        <end position="150"/>
    </location>
</feature>
<dbReference type="AlphaFoldDB" id="A0A1I7N9D0"/>
<evidence type="ECO:0000256" key="1">
    <source>
        <dbReference type="SAM" id="Coils"/>
    </source>
</evidence>
<feature type="region of interest" description="Disordered" evidence="2">
    <location>
        <begin position="71"/>
        <end position="94"/>
    </location>
</feature>
<keyword evidence="1" id="KW-0175">Coiled coil</keyword>
<feature type="compositionally biased region" description="Low complexity" evidence="2">
    <location>
        <begin position="249"/>
        <end position="261"/>
    </location>
</feature>
<evidence type="ECO:0000313" key="3">
    <source>
        <dbReference type="EMBL" id="SFV31304.1"/>
    </source>
</evidence>
<dbReference type="OrthoDB" id="8305287at2"/>
<organism evidence="3 4">
    <name type="scientific">Devosia crocina</name>
    <dbReference type="NCBI Taxonomy" id="429728"/>
    <lineage>
        <taxon>Bacteria</taxon>
        <taxon>Pseudomonadati</taxon>
        <taxon>Pseudomonadota</taxon>
        <taxon>Alphaproteobacteria</taxon>
        <taxon>Hyphomicrobiales</taxon>
        <taxon>Devosiaceae</taxon>
        <taxon>Devosia</taxon>
    </lineage>
</organism>
<evidence type="ECO:0000313" key="4">
    <source>
        <dbReference type="Proteomes" id="UP000199074"/>
    </source>
</evidence>
<reference evidence="3 4" key="1">
    <citation type="submission" date="2016-10" db="EMBL/GenBank/DDBJ databases">
        <authorList>
            <person name="de Groot N.N."/>
        </authorList>
    </citation>
    <scope>NUCLEOTIDE SEQUENCE [LARGE SCALE GENOMIC DNA]</scope>
    <source>
        <strain evidence="3 4">IPL20</strain>
    </source>
</reference>
<feature type="region of interest" description="Disordered" evidence="2">
    <location>
        <begin position="225"/>
        <end position="266"/>
    </location>
</feature>
<proteinExistence type="predicted"/>
<gene>
    <name evidence="3" type="ORF">SAMN05216456_1298</name>
</gene>
<dbReference type="EMBL" id="FPCK01000001">
    <property type="protein sequence ID" value="SFV31304.1"/>
    <property type="molecule type" value="Genomic_DNA"/>
</dbReference>